<protein>
    <submittedName>
        <fullName evidence="2">F-box protein</fullName>
    </submittedName>
</protein>
<name>A0A443PA20_9MAGN</name>
<sequence length="412" mass="46546">MVKKISFLQFFGGEKKWVRLLLEGGCLRRREGGFLLEMENCGDFLVNLGLDMSTIVLTQLDDPSDIVRVSSVSCSWRHFVIENHFCKKLCIRLFPEVSRFTRVIEVSNSMEPTEEVGTSNSVAWESLKRDHRIYAHLAHCLMSPLTMENCIETSIRASSTDNDPEENIENTLDPRERVDGRPSYWSSTGKGDPEVPETLTYKLRSQLCVINEINIRPFEATFQHGHPIYSSKAVRFRMGHPKVPLDWISGREFVSGCTDDDYVWTYVSPEFPMVQENSLQTFKLPNPVICIGGILQIELLGRVQKQEMDDLYYMCVCHVQAIGQTLSPVFNVDILDSEGSCVLKYSPNPEKCISPKNACQDDVVGSSGWQAIAARIRQIRDGGVWNQVVILNSLLGNAAPGSDYDSDEDFIK</sequence>
<evidence type="ECO:0000256" key="1">
    <source>
        <dbReference type="SAM" id="MobiDB-lite"/>
    </source>
</evidence>
<feature type="region of interest" description="Disordered" evidence="1">
    <location>
        <begin position="156"/>
        <end position="192"/>
    </location>
</feature>
<dbReference type="InterPro" id="IPR036047">
    <property type="entry name" value="F-box-like_dom_sf"/>
</dbReference>
<gene>
    <name evidence="2" type="ORF">CKAN_01655300</name>
</gene>
<dbReference type="Proteomes" id="UP000283530">
    <property type="component" value="Unassembled WGS sequence"/>
</dbReference>
<dbReference type="STRING" id="337451.A0A443PA20"/>
<keyword evidence="3" id="KW-1185">Reference proteome</keyword>
<comment type="caution">
    <text evidence="2">The sequence shown here is derived from an EMBL/GenBank/DDBJ whole genome shotgun (WGS) entry which is preliminary data.</text>
</comment>
<dbReference type="AlphaFoldDB" id="A0A443PA20"/>
<dbReference type="SUPFAM" id="SSF81383">
    <property type="entry name" value="F-box domain"/>
    <property type="match status" value="1"/>
</dbReference>
<proteinExistence type="predicted"/>
<dbReference type="OrthoDB" id="63379at2759"/>
<dbReference type="PANTHER" id="PTHR39741:SF2">
    <property type="entry name" value="F-BOX DOMAIN-CONTAINING PROTEIN"/>
    <property type="match status" value="1"/>
</dbReference>
<accession>A0A443PA20</accession>
<evidence type="ECO:0000313" key="3">
    <source>
        <dbReference type="Proteomes" id="UP000283530"/>
    </source>
</evidence>
<reference evidence="2 3" key="1">
    <citation type="journal article" date="2019" name="Nat. Plants">
        <title>Stout camphor tree genome fills gaps in understanding of flowering plant genome evolution.</title>
        <authorList>
            <person name="Chaw S.M."/>
            <person name="Liu Y.C."/>
            <person name="Wu Y.W."/>
            <person name="Wang H.Y."/>
            <person name="Lin C.I."/>
            <person name="Wu C.S."/>
            <person name="Ke H.M."/>
            <person name="Chang L.Y."/>
            <person name="Hsu C.Y."/>
            <person name="Yang H.T."/>
            <person name="Sudianto E."/>
            <person name="Hsu M.H."/>
            <person name="Wu K.P."/>
            <person name="Wang L.N."/>
            <person name="Leebens-Mack J.H."/>
            <person name="Tsai I.J."/>
        </authorList>
    </citation>
    <scope>NUCLEOTIDE SEQUENCE [LARGE SCALE GENOMIC DNA]</scope>
    <source>
        <strain evidence="3">cv. Chaw 1501</strain>
        <tissue evidence="2">Young leaves</tissue>
    </source>
</reference>
<dbReference type="PANTHER" id="PTHR39741">
    <property type="entry name" value="F-BOX DOMAIN CONTAINING PROTEIN, EXPRESSED"/>
    <property type="match status" value="1"/>
</dbReference>
<organism evidence="2 3">
    <name type="scientific">Cinnamomum micranthum f. kanehirae</name>
    <dbReference type="NCBI Taxonomy" id="337451"/>
    <lineage>
        <taxon>Eukaryota</taxon>
        <taxon>Viridiplantae</taxon>
        <taxon>Streptophyta</taxon>
        <taxon>Embryophyta</taxon>
        <taxon>Tracheophyta</taxon>
        <taxon>Spermatophyta</taxon>
        <taxon>Magnoliopsida</taxon>
        <taxon>Magnoliidae</taxon>
        <taxon>Laurales</taxon>
        <taxon>Lauraceae</taxon>
        <taxon>Cinnamomum</taxon>
    </lineage>
</organism>
<evidence type="ECO:0000313" key="2">
    <source>
        <dbReference type="EMBL" id="RWR87602.1"/>
    </source>
</evidence>
<dbReference type="InterPro" id="IPR055336">
    <property type="entry name" value="At4g00755-like"/>
</dbReference>
<dbReference type="EMBL" id="QPKB01000006">
    <property type="protein sequence ID" value="RWR87602.1"/>
    <property type="molecule type" value="Genomic_DNA"/>
</dbReference>